<evidence type="ECO:0000313" key="1">
    <source>
        <dbReference type="EMBL" id="PVE04347.1"/>
    </source>
</evidence>
<comment type="caution">
    <text evidence="1">The sequence shown here is derived from an EMBL/GenBank/DDBJ whole genome shotgun (WGS) entry which is preliminary data.</text>
</comment>
<dbReference type="AlphaFoldDB" id="A0A2T7SN64"/>
<reference evidence="1 2" key="1">
    <citation type="submission" date="2013-12" db="EMBL/GenBank/DDBJ databases">
        <title>Annotated genome of Streptomyces scopuliridis.</title>
        <authorList>
            <person name="Olson J.B."/>
        </authorList>
    </citation>
    <scope>NUCLEOTIDE SEQUENCE [LARGE SCALE GENOMIC DNA]</scope>
    <source>
        <strain evidence="1 2">RB72</strain>
    </source>
</reference>
<sequence>MLMDQLAALDDLATMLEECAATPGSCLWFAGDESSCHVRRVSV</sequence>
<evidence type="ECO:0000313" key="2">
    <source>
        <dbReference type="Proteomes" id="UP000245992"/>
    </source>
</evidence>
<protein>
    <submittedName>
        <fullName evidence="1">Uncharacterized protein</fullName>
    </submittedName>
</protein>
<organism evidence="1 2">
    <name type="scientific">Streptomyces scopuliridis RB72</name>
    <dbReference type="NCBI Taxonomy" id="1440053"/>
    <lineage>
        <taxon>Bacteria</taxon>
        <taxon>Bacillati</taxon>
        <taxon>Actinomycetota</taxon>
        <taxon>Actinomycetes</taxon>
        <taxon>Kitasatosporales</taxon>
        <taxon>Streptomycetaceae</taxon>
        <taxon>Streptomyces</taxon>
    </lineage>
</organism>
<proteinExistence type="predicted"/>
<name>A0A2T7SN64_9ACTN</name>
<accession>A0A2T7SN64</accession>
<dbReference type="Proteomes" id="UP000245992">
    <property type="component" value="Unassembled WGS sequence"/>
</dbReference>
<dbReference type="EMBL" id="AZSP01000391">
    <property type="protein sequence ID" value="PVE04347.1"/>
    <property type="molecule type" value="Genomic_DNA"/>
</dbReference>
<keyword evidence="2" id="KW-1185">Reference proteome</keyword>
<gene>
    <name evidence="1" type="ORF">Y717_12270</name>
</gene>